<evidence type="ECO:0000313" key="1">
    <source>
        <dbReference type="EnsemblMetazoa" id="GAUT005463-PA"/>
    </source>
</evidence>
<evidence type="ECO:0000313" key="2">
    <source>
        <dbReference type="Proteomes" id="UP000078200"/>
    </source>
</evidence>
<organism evidence="1 2">
    <name type="scientific">Glossina austeni</name>
    <name type="common">Savannah tsetse fly</name>
    <dbReference type="NCBI Taxonomy" id="7395"/>
    <lineage>
        <taxon>Eukaryota</taxon>
        <taxon>Metazoa</taxon>
        <taxon>Ecdysozoa</taxon>
        <taxon>Arthropoda</taxon>
        <taxon>Hexapoda</taxon>
        <taxon>Insecta</taxon>
        <taxon>Pterygota</taxon>
        <taxon>Neoptera</taxon>
        <taxon>Endopterygota</taxon>
        <taxon>Diptera</taxon>
        <taxon>Brachycera</taxon>
        <taxon>Muscomorpha</taxon>
        <taxon>Hippoboscoidea</taxon>
        <taxon>Glossinidae</taxon>
        <taxon>Glossina</taxon>
    </lineage>
</organism>
<keyword evidence="2" id="KW-1185">Reference proteome</keyword>
<reference evidence="1" key="1">
    <citation type="submission" date="2020-05" db="UniProtKB">
        <authorList>
            <consortium name="EnsemblMetazoa"/>
        </authorList>
    </citation>
    <scope>IDENTIFICATION</scope>
    <source>
        <strain evidence="1">TTRI</strain>
    </source>
</reference>
<sequence length="101" mass="10971">MEIYTIARANEFRNQMAEEVSTSESKEQNVLNVYKTGELKNSAPNDNSSARMLRQSMLSNFGDSSIGLILLPFMNGVGVVNIDIAADKSPITVACLDGDVN</sequence>
<dbReference type="Proteomes" id="UP000078200">
    <property type="component" value="Unassembled WGS sequence"/>
</dbReference>
<dbReference type="EnsemblMetazoa" id="GAUT005463-RA">
    <property type="protein sequence ID" value="GAUT005463-PA"/>
    <property type="gene ID" value="GAUT005463"/>
</dbReference>
<accession>A0A1A9UI09</accession>
<dbReference type="VEuPathDB" id="VectorBase:GAUT005463"/>
<proteinExistence type="predicted"/>
<protein>
    <submittedName>
        <fullName evidence="1">Uncharacterized protein</fullName>
    </submittedName>
</protein>
<dbReference type="AlphaFoldDB" id="A0A1A9UI09"/>
<name>A0A1A9UI09_GLOAU</name>